<feature type="compositionally biased region" description="Polar residues" evidence="6">
    <location>
        <begin position="293"/>
        <end position="308"/>
    </location>
</feature>
<dbReference type="EC" id="2.3.2.23" evidence="1"/>
<dbReference type="STRING" id="1507870.A0A1V8TH33"/>
<dbReference type="SMART" id="SM00164">
    <property type="entry name" value="TBC"/>
    <property type="match status" value="1"/>
</dbReference>
<sequence>MASNKRIMKELAECTSTPPPGCTIRLPNEGDYLNWEITMTGPPDTVYQDGTFLLALTLPKDYPFKPPSISFKTKIYHPNVSNDERGAMCLGMLRPDEWKPPNKIKEVLGLVRGVLAAPQPDDAVEAGIAEQYRQRKPEWEKVAREWVERTADPVPKLDPFSASSEHAYAARPERAKMVFKVPAMKTGYERDVPPLPGREDGSSSSSPLPSPRSPPEGKAPKSSKSFTGGLRSLRRRVSSKSIQRTLSGPGTPGTTNEELGTEGVRQSLRSALTSNSSLANVSSNTTDRESYRTGASSQSEYTAQSRDTTLMRESLDVEQVIRMYENGFEESRKPSLEEEAAEDEPVLPEPVPTSRRASAEEARLETKLAWDRKRAHRRSQSASLLDRFKAPPPEPPSESPKVVDKIVTTTFHALHLVNSRDDAPETPLRTNGLWLPALASSPGNRSPSSPMMASGPVPRDRYGFKKASHYITVDQYDAWNVGYTDHLARRRKKWDVLMRSYGLTTHNPIRFPIKSEKVKRYVRKGIPPEWRGSAWFYYAGGPGLLKENPGQYQNLLAQVETKLSETDREHIERDLHRTFPDNIRFKPDTTSDFDTRSEPMPNKKRRPPPPEETPLIASLRRLLQVFALHNPSIGYCQSLNFIAALLLLFLNADEEKAFILLNQITTIHLPGTHGLTLSGANTDIAVLMSLVKDYLPAVWTKLTDRSPEDRRNTAGPDAALPTISLATTAWFMALFINTLPIESVLRTWDLLFFEGSKSLFRIALQIFSLSLPIIEPLQDSMEVFGAVQRFPRGLMDVNGLIEGAMRRKGGFGGVSQELIDVRRRELRDGAKLEWIDTASKVNGKWKGRWRGRTVRG</sequence>
<dbReference type="AlphaFoldDB" id="A0A1V8TH33"/>
<dbReference type="PANTHER" id="PTHR47219:SF20">
    <property type="entry name" value="TBC1 DOMAIN FAMILY MEMBER 2B"/>
    <property type="match status" value="1"/>
</dbReference>
<name>A0A1V8TH33_9PEZI</name>
<dbReference type="InParanoid" id="A0A1V8TH33"/>
<feature type="domain" description="Rab-GAP TBC" evidence="7">
    <location>
        <begin position="525"/>
        <end position="755"/>
    </location>
</feature>
<evidence type="ECO:0000313" key="10">
    <source>
        <dbReference type="Proteomes" id="UP000192596"/>
    </source>
</evidence>
<feature type="compositionally biased region" description="Basic and acidic residues" evidence="6">
    <location>
        <begin position="582"/>
        <end position="597"/>
    </location>
</feature>
<dbReference type="Gene3D" id="1.10.8.270">
    <property type="entry name" value="putative rabgap domain of human tbc1 domain family member 14 like domains"/>
    <property type="match status" value="1"/>
</dbReference>
<feature type="compositionally biased region" description="Basic and acidic residues" evidence="6">
    <location>
        <begin position="357"/>
        <end position="372"/>
    </location>
</feature>
<feature type="region of interest" description="Disordered" evidence="6">
    <location>
        <begin position="328"/>
        <end position="401"/>
    </location>
</feature>
<dbReference type="PROSITE" id="PS50127">
    <property type="entry name" value="UBC_2"/>
    <property type="match status" value="1"/>
</dbReference>
<feature type="compositionally biased region" description="Polar residues" evidence="6">
    <location>
        <begin position="267"/>
        <end position="285"/>
    </location>
</feature>
<dbReference type="PROSITE" id="PS50086">
    <property type="entry name" value="TBC_RABGAP"/>
    <property type="match status" value="1"/>
</dbReference>
<dbReference type="Gene3D" id="3.10.110.10">
    <property type="entry name" value="Ubiquitin Conjugating Enzyme"/>
    <property type="match status" value="1"/>
</dbReference>
<dbReference type="Gene3D" id="1.10.472.80">
    <property type="entry name" value="Ypt/Rab-GAP domain of gyp1p, domain 3"/>
    <property type="match status" value="1"/>
</dbReference>
<gene>
    <name evidence="9" type="ORF">B0A48_04003</name>
</gene>
<accession>A0A1V8TH33</accession>
<keyword evidence="4" id="KW-0833">Ubl conjugation pathway</keyword>
<reference evidence="10" key="1">
    <citation type="submission" date="2017-03" db="EMBL/GenBank/DDBJ databases">
        <title>Genomes of endolithic fungi from Antarctica.</title>
        <authorList>
            <person name="Coleine C."/>
            <person name="Masonjones S."/>
            <person name="Stajich J.E."/>
        </authorList>
    </citation>
    <scope>NUCLEOTIDE SEQUENCE [LARGE SCALE GENOMIC DNA]</scope>
    <source>
        <strain evidence="10">CCFEE 5527</strain>
    </source>
</reference>
<evidence type="ECO:0000256" key="5">
    <source>
        <dbReference type="ARBA" id="ARBA00022840"/>
    </source>
</evidence>
<proteinExistence type="predicted"/>
<dbReference type="FunFam" id="3.10.110.10:FF:000060">
    <property type="entry name" value="Ubiquitin conjugating enzyme (UbcB)"/>
    <property type="match status" value="1"/>
</dbReference>
<dbReference type="GO" id="GO:0005524">
    <property type="term" value="F:ATP binding"/>
    <property type="evidence" value="ECO:0007669"/>
    <property type="project" value="UniProtKB-KW"/>
</dbReference>
<dbReference type="EMBL" id="NAJO01000008">
    <property type="protein sequence ID" value="OQO10703.1"/>
    <property type="molecule type" value="Genomic_DNA"/>
</dbReference>
<feature type="region of interest" description="Disordered" evidence="6">
    <location>
        <begin position="187"/>
        <end position="312"/>
    </location>
</feature>
<keyword evidence="3" id="KW-0547">Nucleotide-binding</keyword>
<feature type="compositionally biased region" description="Polar residues" evidence="6">
    <location>
        <begin position="242"/>
        <end position="258"/>
    </location>
</feature>
<evidence type="ECO:0000256" key="6">
    <source>
        <dbReference type="SAM" id="MobiDB-lite"/>
    </source>
</evidence>
<dbReference type="InterPro" id="IPR050302">
    <property type="entry name" value="Rab_GAP_TBC_domain"/>
</dbReference>
<evidence type="ECO:0000256" key="3">
    <source>
        <dbReference type="ARBA" id="ARBA00022741"/>
    </source>
</evidence>
<dbReference type="InterPro" id="IPR000608">
    <property type="entry name" value="UBC"/>
</dbReference>
<keyword evidence="5" id="KW-0067">ATP-binding</keyword>
<dbReference type="Pfam" id="PF00566">
    <property type="entry name" value="RabGAP-TBC"/>
    <property type="match status" value="1"/>
</dbReference>
<feature type="compositionally biased region" description="Acidic residues" evidence="6">
    <location>
        <begin position="337"/>
        <end position="346"/>
    </location>
</feature>
<dbReference type="Proteomes" id="UP000192596">
    <property type="component" value="Unassembled WGS sequence"/>
</dbReference>
<dbReference type="InterPro" id="IPR035969">
    <property type="entry name" value="Rab-GAP_TBC_sf"/>
</dbReference>
<keyword evidence="2" id="KW-0808">Transferase</keyword>
<evidence type="ECO:0000313" key="9">
    <source>
        <dbReference type="EMBL" id="OQO10703.1"/>
    </source>
</evidence>
<dbReference type="InterPro" id="IPR016135">
    <property type="entry name" value="UBQ-conjugating_enzyme/RWD"/>
</dbReference>
<keyword evidence="10" id="KW-1185">Reference proteome</keyword>
<organism evidence="9 10">
    <name type="scientific">Cryoendolithus antarcticus</name>
    <dbReference type="NCBI Taxonomy" id="1507870"/>
    <lineage>
        <taxon>Eukaryota</taxon>
        <taxon>Fungi</taxon>
        <taxon>Dikarya</taxon>
        <taxon>Ascomycota</taxon>
        <taxon>Pezizomycotina</taxon>
        <taxon>Dothideomycetes</taxon>
        <taxon>Dothideomycetidae</taxon>
        <taxon>Cladosporiales</taxon>
        <taxon>Cladosporiaceae</taxon>
        <taxon>Cryoendolithus</taxon>
    </lineage>
</organism>
<dbReference type="Pfam" id="PF00179">
    <property type="entry name" value="UQ_con"/>
    <property type="match status" value="1"/>
</dbReference>
<comment type="caution">
    <text evidence="9">The sequence shown here is derived from an EMBL/GenBank/DDBJ whole genome shotgun (WGS) entry which is preliminary data.</text>
</comment>
<evidence type="ECO:0000259" key="8">
    <source>
        <dbReference type="PROSITE" id="PS50127"/>
    </source>
</evidence>
<dbReference type="GO" id="GO:0061631">
    <property type="term" value="F:ubiquitin conjugating enzyme activity"/>
    <property type="evidence" value="ECO:0007669"/>
    <property type="project" value="UniProtKB-EC"/>
</dbReference>
<feature type="domain" description="UBC core" evidence="8">
    <location>
        <begin position="2"/>
        <end position="152"/>
    </location>
</feature>
<evidence type="ECO:0000256" key="1">
    <source>
        <dbReference type="ARBA" id="ARBA00012486"/>
    </source>
</evidence>
<dbReference type="SUPFAM" id="SSF47923">
    <property type="entry name" value="Ypt/Rab-GAP domain of gyp1p"/>
    <property type="match status" value="2"/>
</dbReference>
<dbReference type="SUPFAM" id="SSF54495">
    <property type="entry name" value="UBC-like"/>
    <property type="match status" value="1"/>
</dbReference>
<dbReference type="OrthoDB" id="294251at2759"/>
<feature type="region of interest" description="Disordered" evidence="6">
    <location>
        <begin position="582"/>
        <end position="613"/>
    </location>
</feature>
<evidence type="ECO:0000256" key="2">
    <source>
        <dbReference type="ARBA" id="ARBA00022679"/>
    </source>
</evidence>
<evidence type="ECO:0000259" key="7">
    <source>
        <dbReference type="PROSITE" id="PS50086"/>
    </source>
</evidence>
<dbReference type="InterPro" id="IPR000195">
    <property type="entry name" value="Rab-GAP-TBC_dom"/>
</dbReference>
<dbReference type="SMART" id="SM00212">
    <property type="entry name" value="UBCc"/>
    <property type="match status" value="1"/>
</dbReference>
<protein>
    <recommendedName>
        <fullName evidence="1">E2 ubiquitin-conjugating enzyme</fullName>
        <ecNumber evidence="1">2.3.2.23</ecNumber>
    </recommendedName>
</protein>
<dbReference type="PANTHER" id="PTHR47219">
    <property type="entry name" value="RAB GTPASE-ACTIVATING PROTEIN 1-LIKE"/>
    <property type="match status" value="1"/>
</dbReference>
<evidence type="ECO:0000256" key="4">
    <source>
        <dbReference type="ARBA" id="ARBA00022786"/>
    </source>
</evidence>
<feature type="compositionally biased region" description="Basic and acidic residues" evidence="6">
    <location>
        <begin position="187"/>
        <end position="201"/>
    </location>
</feature>